<feature type="region of interest" description="Disordered" evidence="1">
    <location>
        <begin position="152"/>
        <end position="177"/>
    </location>
</feature>
<reference evidence="2" key="1">
    <citation type="submission" date="2021-06" db="EMBL/GenBank/DDBJ databases">
        <authorList>
            <person name="Kallberg Y."/>
            <person name="Tangrot J."/>
            <person name="Rosling A."/>
        </authorList>
    </citation>
    <scope>NUCLEOTIDE SEQUENCE</scope>
    <source>
        <strain evidence="2">BR232B</strain>
    </source>
</reference>
<organism evidence="2 3">
    <name type="scientific">Paraglomus brasilianum</name>
    <dbReference type="NCBI Taxonomy" id="144538"/>
    <lineage>
        <taxon>Eukaryota</taxon>
        <taxon>Fungi</taxon>
        <taxon>Fungi incertae sedis</taxon>
        <taxon>Mucoromycota</taxon>
        <taxon>Glomeromycotina</taxon>
        <taxon>Glomeromycetes</taxon>
        <taxon>Paraglomerales</taxon>
        <taxon>Paraglomeraceae</taxon>
        <taxon>Paraglomus</taxon>
    </lineage>
</organism>
<dbReference type="Proteomes" id="UP000789739">
    <property type="component" value="Unassembled WGS sequence"/>
</dbReference>
<sequence>MFKRLRETSNGVEQPKKHNEFFGAIHHHVYTGVEKTILGKAAIKQKHYEDCCLGSIQIELVLGVGLFDLRETPVMNKMLICNGLGHRGTLLGTKFVVSVSRSLLSSSYSGMMLIGYEPGRSNICREYLGRHVNHSTLEQWAFSKSIMLKRVAEPKEDSNNRDPGKMRQQQIVKQDKGRDSVRWLFSNFRTGSKDAPKDNNTVDAINASRQIYFTHPADPESERSVGETKDLIQTHKFAQSSYMISTSYGDIDPISFLNNVSFEIDTSKLYYDADDLSFDVTGRAGLSMMVMYVTRLANSMDI</sequence>
<dbReference type="EMBL" id="CAJVPI010000720">
    <property type="protein sequence ID" value="CAG8566077.1"/>
    <property type="molecule type" value="Genomic_DNA"/>
</dbReference>
<gene>
    <name evidence="2" type="ORF">PBRASI_LOCUS5849</name>
</gene>
<proteinExistence type="predicted"/>
<dbReference type="OrthoDB" id="1667110at2759"/>
<accession>A0A9N9BJQ2</accession>
<dbReference type="AlphaFoldDB" id="A0A9N9BJQ2"/>
<evidence type="ECO:0000256" key="1">
    <source>
        <dbReference type="SAM" id="MobiDB-lite"/>
    </source>
</evidence>
<keyword evidence="3" id="KW-1185">Reference proteome</keyword>
<evidence type="ECO:0000313" key="2">
    <source>
        <dbReference type="EMBL" id="CAG8566077.1"/>
    </source>
</evidence>
<protein>
    <submittedName>
        <fullName evidence="2">977_t:CDS:1</fullName>
    </submittedName>
</protein>
<comment type="caution">
    <text evidence="2">The sequence shown here is derived from an EMBL/GenBank/DDBJ whole genome shotgun (WGS) entry which is preliminary data.</text>
</comment>
<name>A0A9N9BJQ2_9GLOM</name>
<feature type="compositionally biased region" description="Basic and acidic residues" evidence="1">
    <location>
        <begin position="152"/>
        <end position="165"/>
    </location>
</feature>
<evidence type="ECO:0000313" key="3">
    <source>
        <dbReference type="Proteomes" id="UP000789739"/>
    </source>
</evidence>